<reference evidence="6" key="1">
    <citation type="submission" date="2016-06" db="EMBL/GenBank/DDBJ databases">
        <authorList>
            <person name="Varghese N."/>
            <person name="Submissions Spin"/>
        </authorList>
    </citation>
    <scope>NUCLEOTIDE SEQUENCE [LARGE SCALE GENOMIC DNA]</scope>
    <source>
        <strain evidence="6">DSM 44830</strain>
    </source>
</reference>
<sequence>MVEQTAAPRRRWHWGWAVLAAVVLIAAGSVVVTRLVGRSTVEAPPPVAAPSSATPSPSPSPTVTVAPPSPSPTRPPGADIKGPLTLLLVGVDTRVNIPGWEPHSDAVLVLHVPKGLRRAYLFSLPRDLLVDIPAFPKAGYRGGRTKLTHSMSYGSRVPGRPKRPSTAQGYELLRTTVSRYTGLRIDAGAVITFNGFDDVVDSLGGVDLYVDQRVPSKHRRPDGKHRPPGPGGYVGPQMVYEKGNRHLNGWQALDYARQRYIPGGDYARQRHQQQLIRALAREILSQRLARDPDRVQRVARALGDTVLFAGGGLKLVDLAYALGGLPPTAFTLVGLPGGGVGSGSAYRGEQLSPLGRGFLPALRAGRADAYLAAHPQLRVRS</sequence>
<dbReference type="STRING" id="262898.GA0070564_103496"/>
<evidence type="ECO:0000313" key="5">
    <source>
        <dbReference type="EMBL" id="SCF14889.1"/>
    </source>
</evidence>
<gene>
    <name evidence="5" type="ORF">GA0070564_103496</name>
</gene>
<keyword evidence="3" id="KW-0472">Membrane</keyword>
<feature type="compositionally biased region" description="Basic residues" evidence="2">
    <location>
        <begin position="215"/>
        <end position="227"/>
    </location>
</feature>
<dbReference type="AlphaFoldDB" id="A0A1C4Y2D6"/>
<dbReference type="OrthoDB" id="5171929at2"/>
<dbReference type="PANTHER" id="PTHR33392:SF6">
    <property type="entry name" value="POLYISOPRENYL-TEICHOIC ACID--PEPTIDOGLYCAN TEICHOIC ACID TRANSFERASE TAGU"/>
    <property type="match status" value="1"/>
</dbReference>
<evidence type="ECO:0000256" key="3">
    <source>
        <dbReference type="SAM" id="Phobius"/>
    </source>
</evidence>
<feature type="region of interest" description="Disordered" evidence="2">
    <location>
        <begin position="146"/>
        <end position="166"/>
    </location>
</feature>
<dbReference type="EMBL" id="FMCX01000003">
    <property type="protein sequence ID" value="SCF14889.1"/>
    <property type="molecule type" value="Genomic_DNA"/>
</dbReference>
<feature type="domain" description="Cell envelope-related transcriptional attenuator" evidence="4">
    <location>
        <begin position="103"/>
        <end position="284"/>
    </location>
</feature>
<name>A0A1C4Y2D6_9ACTN</name>
<dbReference type="Gene3D" id="3.40.630.190">
    <property type="entry name" value="LCP protein"/>
    <property type="match status" value="1"/>
</dbReference>
<evidence type="ECO:0000256" key="1">
    <source>
        <dbReference type="ARBA" id="ARBA00006068"/>
    </source>
</evidence>
<dbReference type="Proteomes" id="UP000199504">
    <property type="component" value="Unassembled WGS sequence"/>
</dbReference>
<feature type="transmembrane region" description="Helical" evidence="3">
    <location>
        <begin position="12"/>
        <end position="32"/>
    </location>
</feature>
<accession>A0A1C4Y2D6</accession>
<dbReference type="RefSeq" id="WP_091608672.1">
    <property type="nucleotide sequence ID" value="NZ_FMCX01000003.1"/>
</dbReference>
<evidence type="ECO:0000259" key="4">
    <source>
        <dbReference type="Pfam" id="PF03816"/>
    </source>
</evidence>
<organism evidence="5 6">
    <name type="scientific">Micromonospora mirobrigensis</name>
    <dbReference type="NCBI Taxonomy" id="262898"/>
    <lineage>
        <taxon>Bacteria</taxon>
        <taxon>Bacillati</taxon>
        <taxon>Actinomycetota</taxon>
        <taxon>Actinomycetes</taxon>
        <taxon>Micromonosporales</taxon>
        <taxon>Micromonosporaceae</taxon>
        <taxon>Micromonospora</taxon>
    </lineage>
</organism>
<dbReference type="PANTHER" id="PTHR33392">
    <property type="entry name" value="POLYISOPRENYL-TEICHOIC ACID--PEPTIDOGLYCAN TEICHOIC ACID TRANSFERASE TAGU"/>
    <property type="match status" value="1"/>
</dbReference>
<keyword evidence="3" id="KW-0812">Transmembrane</keyword>
<proteinExistence type="inferred from homology"/>
<evidence type="ECO:0000256" key="2">
    <source>
        <dbReference type="SAM" id="MobiDB-lite"/>
    </source>
</evidence>
<comment type="similarity">
    <text evidence="1">Belongs to the LytR/CpsA/Psr (LCP) family.</text>
</comment>
<dbReference type="InterPro" id="IPR004474">
    <property type="entry name" value="LytR_CpsA_psr"/>
</dbReference>
<feature type="region of interest" description="Disordered" evidence="2">
    <location>
        <begin position="42"/>
        <end position="79"/>
    </location>
</feature>
<dbReference type="NCBIfam" id="TIGR00350">
    <property type="entry name" value="lytR_cpsA_psr"/>
    <property type="match status" value="1"/>
</dbReference>
<dbReference type="InterPro" id="IPR050922">
    <property type="entry name" value="LytR/CpsA/Psr_CW_biosynth"/>
</dbReference>
<feature type="region of interest" description="Disordered" evidence="2">
    <location>
        <begin position="214"/>
        <end position="235"/>
    </location>
</feature>
<feature type="compositionally biased region" description="Low complexity" evidence="2">
    <location>
        <begin position="49"/>
        <end position="66"/>
    </location>
</feature>
<protein>
    <submittedName>
        <fullName evidence="5">Transcriptional attenuator, LytR family</fullName>
    </submittedName>
</protein>
<keyword evidence="3" id="KW-1133">Transmembrane helix</keyword>
<evidence type="ECO:0000313" key="6">
    <source>
        <dbReference type="Proteomes" id="UP000199504"/>
    </source>
</evidence>
<keyword evidence="6" id="KW-1185">Reference proteome</keyword>
<dbReference type="Pfam" id="PF03816">
    <property type="entry name" value="LytR_cpsA_psr"/>
    <property type="match status" value="1"/>
</dbReference>